<sequence>MKIRRSVETVATSNADDAAYLALEDVARITEHLNDVRVVGGQMASLLLAAFPVAEAIVRRTADADAAISTSIAASGHIHRALTDAGYIDVSGNHYAKGPLEIDLLVPSGTSEFVVAEHGGRGFDAAPGLMRALATEPVLLDVGVMLTDGSRHEFLIRVPPVELAVTLKAYATTSRAAAKDLTDLYNLLGVANSYDEDDIGAWTLRGRLQGTRLDTGRILHNIADRARTSALVREAGIPQERLAALIRRLVTDPR</sequence>
<evidence type="ECO:0000313" key="1">
    <source>
        <dbReference type="EMBL" id="MBM7472472.1"/>
    </source>
</evidence>
<accession>A0ABS2L5X7</accession>
<evidence type="ECO:0000313" key="2">
    <source>
        <dbReference type="Proteomes" id="UP000776164"/>
    </source>
</evidence>
<dbReference type="EMBL" id="JAFBBU010000001">
    <property type="protein sequence ID" value="MBM7472472.1"/>
    <property type="molecule type" value="Genomic_DNA"/>
</dbReference>
<comment type="caution">
    <text evidence="1">The sequence shown here is derived from an EMBL/GenBank/DDBJ whole genome shotgun (WGS) entry which is preliminary data.</text>
</comment>
<dbReference type="Proteomes" id="UP000776164">
    <property type="component" value="Unassembled WGS sequence"/>
</dbReference>
<protein>
    <submittedName>
        <fullName evidence="1">Uncharacterized protein</fullName>
    </submittedName>
</protein>
<keyword evidence="2" id="KW-1185">Reference proteome</keyword>
<reference evidence="1 2" key="1">
    <citation type="submission" date="2021-01" db="EMBL/GenBank/DDBJ databases">
        <title>Sequencing the genomes of 1000 actinobacteria strains.</title>
        <authorList>
            <person name="Klenk H.-P."/>
        </authorList>
    </citation>
    <scope>NUCLEOTIDE SEQUENCE [LARGE SCALE GENOMIC DNA]</scope>
    <source>
        <strain evidence="1 2">DSM 13057</strain>
    </source>
</reference>
<proteinExistence type="predicted"/>
<name>A0ABS2L5X7_9MICO</name>
<dbReference type="RefSeq" id="WP_205109245.1">
    <property type="nucleotide sequence ID" value="NZ_BAAAHT010000004.1"/>
</dbReference>
<gene>
    <name evidence="1" type="ORF">JOE66_002106</name>
</gene>
<organism evidence="1 2">
    <name type="scientific">Subtercola frigoramans</name>
    <dbReference type="NCBI Taxonomy" id="120298"/>
    <lineage>
        <taxon>Bacteria</taxon>
        <taxon>Bacillati</taxon>
        <taxon>Actinomycetota</taxon>
        <taxon>Actinomycetes</taxon>
        <taxon>Micrococcales</taxon>
        <taxon>Microbacteriaceae</taxon>
        <taxon>Subtercola</taxon>
    </lineage>
</organism>